<dbReference type="EMBL" id="LIBB01000250">
    <property type="protein sequence ID" value="KRO71046.1"/>
    <property type="molecule type" value="Genomic_DNA"/>
</dbReference>
<name>A0A0R2S8F2_9GAMM</name>
<protein>
    <submittedName>
        <fullName evidence="1">Uncharacterized protein</fullName>
    </submittedName>
</protein>
<evidence type="ECO:0000313" key="1">
    <source>
        <dbReference type="EMBL" id="KRO71046.1"/>
    </source>
</evidence>
<dbReference type="Proteomes" id="UP000051934">
    <property type="component" value="Unassembled WGS sequence"/>
</dbReference>
<dbReference type="AlphaFoldDB" id="A0A0R2S8F2"/>
<reference evidence="1 2" key="1">
    <citation type="submission" date="2015-10" db="EMBL/GenBank/DDBJ databases">
        <title>Metagenome-Assembled Genomes uncover a global brackish microbiome.</title>
        <authorList>
            <person name="Hugerth L.W."/>
            <person name="Larsson J."/>
            <person name="Alneberg J."/>
            <person name="Lindh M.V."/>
            <person name="Legrand C."/>
            <person name="Pinhassi J."/>
            <person name="Andersson A.F."/>
        </authorList>
    </citation>
    <scope>NUCLEOTIDE SEQUENCE [LARGE SCALE GENOMIC DNA]</scope>
    <source>
        <strain evidence="1">BACL4 MAG-120507-bin80</strain>
    </source>
</reference>
<evidence type="ECO:0000313" key="2">
    <source>
        <dbReference type="Proteomes" id="UP000051934"/>
    </source>
</evidence>
<comment type="caution">
    <text evidence="1">The sequence shown here is derived from an EMBL/GenBank/DDBJ whole genome shotgun (WGS) entry which is preliminary data.</text>
</comment>
<gene>
    <name evidence="1" type="ORF">ABR69_02260</name>
</gene>
<accession>A0A0R2S8F2</accession>
<proteinExistence type="predicted"/>
<organism evidence="1 2">
    <name type="scientific">OM182 bacterium BACL3 MAG-120507-bin80</name>
    <dbReference type="NCBI Taxonomy" id="1655577"/>
    <lineage>
        <taxon>Bacteria</taxon>
        <taxon>Pseudomonadati</taxon>
        <taxon>Pseudomonadota</taxon>
        <taxon>Gammaproteobacteria</taxon>
        <taxon>OMG group</taxon>
        <taxon>OM182 clade</taxon>
    </lineage>
</organism>
<sequence length="213" mass="22470">MTQLRIKATPPFTFWVFAKKCMPARAIRLASVLTAIGALAVGSVSAQSEIEIATAFSGGKLTELSGMKTTLSVQAFADEREVSDPRVIFTGELADGGVAMASRPLAEIVGEAMHSAFAASDARLAGDEAGMRLAGTLVATDAALVDRAGVESLQLTLRTSIQLVEGTRIVWQTKLFGRGTVPLSEGAAAAVSKALDRLIEELLIDDYFLAEIR</sequence>